<feature type="domain" description="Cation-transporting P-type ATPase C-terminal" evidence="11">
    <location>
        <begin position="939"/>
        <end position="1106"/>
    </location>
</feature>
<evidence type="ECO:0000256" key="9">
    <source>
        <dbReference type="ARBA" id="ARBA00023136"/>
    </source>
</evidence>
<keyword evidence="9 10" id="KW-0472">Membrane</keyword>
<evidence type="ECO:0000313" key="13">
    <source>
        <dbReference type="EMBL" id="KAG5413992.1"/>
    </source>
</evidence>
<evidence type="ECO:0000313" key="14">
    <source>
        <dbReference type="Proteomes" id="UP000823674"/>
    </source>
</evidence>
<keyword evidence="4" id="KW-0547">Nucleotide-binding</keyword>
<feature type="domain" description="Cation-transporting P-type ATPase N-terminal" evidence="12">
    <location>
        <begin position="154"/>
        <end position="215"/>
    </location>
</feature>
<dbReference type="Pfam" id="PF00690">
    <property type="entry name" value="Cation_ATPase_N"/>
    <property type="match status" value="1"/>
</dbReference>
<dbReference type="EMBL" id="JADBGQ010000001">
    <property type="protein sequence ID" value="KAG5413992.1"/>
    <property type="molecule type" value="Genomic_DNA"/>
</dbReference>
<dbReference type="Gene3D" id="3.40.50.1000">
    <property type="entry name" value="HAD superfamily/HAD-like"/>
    <property type="match status" value="2"/>
</dbReference>
<name>A0ABQ7NT37_BRACM</name>
<keyword evidence="6" id="KW-0067">ATP-binding</keyword>
<evidence type="ECO:0000256" key="4">
    <source>
        <dbReference type="ARBA" id="ARBA00022741"/>
    </source>
</evidence>
<dbReference type="Gene3D" id="1.20.1110.10">
    <property type="entry name" value="Calcium-transporting ATPase, transmembrane domain"/>
    <property type="match status" value="2"/>
</dbReference>
<feature type="transmembrane region" description="Helical" evidence="10">
    <location>
        <begin position="946"/>
        <end position="967"/>
    </location>
</feature>
<evidence type="ECO:0000256" key="10">
    <source>
        <dbReference type="SAM" id="Phobius"/>
    </source>
</evidence>
<feature type="transmembrane region" description="Helical" evidence="10">
    <location>
        <begin position="233"/>
        <end position="252"/>
    </location>
</feature>
<feature type="transmembrane region" description="Helical" evidence="10">
    <location>
        <begin position="370"/>
        <end position="396"/>
    </location>
</feature>
<evidence type="ECO:0000256" key="1">
    <source>
        <dbReference type="ARBA" id="ARBA00004141"/>
    </source>
</evidence>
<organism evidence="13 14">
    <name type="scientific">Brassica rapa subsp. trilocularis</name>
    <dbReference type="NCBI Taxonomy" id="1813537"/>
    <lineage>
        <taxon>Eukaryota</taxon>
        <taxon>Viridiplantae</taxon>
        <taxon>Streptophyta</taxon>
        <taxon>Embryophyta</taxon>
        <taxon>Tracheophyta</taxon>
        <taxon>Spermatophyta</taxon>
        <taxon>Magnoliopsida</taxon>
        <taxon>eudicotyledons</taxon>
        <taxon>Gunneridae</taxon>
        <taxon>Pentapetalae</taxon>
        <taxon>rosids</taxon>
        <taxon>malvids</taxon>
        <taxon>Brassicales</taxon>
        <taxon>Brassicaceae</taxon>
        <taxon>Brassiceae</taxon>
        <taxon>Brassica</taxon>
    </lineage>
</organism>
<keyword evidence="3" id="KW-0479">Metal-binding</keyword>
<protein>
    <recommendedName>
        <fullName evidence="15">P-type Ca(2+) transporter</fullName>
    </recommendedName>
</protein>
<keyword evidence="2 10" id="KW-0812">Transmembrane</keyword>
<dbReference type="InterPro" id="IPR036412">
    <property type="entry name" value="HAD-like_sf"/>
</dbReference>
<dbReference type="SUPFAM" id="SSF81665">
    <property type="entry name" value="Calcium ATPase, transmembrane domain M"/>
    <property type="match status" value="1"/>
</dbReference>
<evidence type="ECO:0000256" key="6">
    <source>
        <dbReference type="ARBA" id="ARBA00022840"/>
    </source>
</evidence>
<feature type="transmembrane region" description="Helical" evidence="10">
    <location>
        <begin position="417"/>
        <end position="440"/>
    </location>
</feature>
<evidence type="ECO:0000259" key="11">
    <source>
        <dbReference type="Pfam" id="PF00689"/>
    </source>
</evidence>
<keyword evidence="5" id="KW-0106">Calcium</keyword>
<feature type="transmembrane region" description="Helical" evidence="10">
    <location>
        <begin position="1063"/>
        <end position="1086"/>
    </location>
</feature>
<dbReference type="InterPro" id="IPR004014">
    <property type="entry name" value="ATPase_P-typ_cation-transptr_N"/>
</dbReference>
<gene>
    <name evidence="13" type="primary">A01p018660.1_BraROA</name>
    <name evidence="13" type="ORF">IGI04_001559</name>
</gene>
<feature type="transmembrane region" description="Helical" evidence="10">
    <location>
        <begin position="988"/>
        <end position="1007"/>
    </location>
</feature>
<dbReference type="InterPro" id="IPR023298">
    <property type="entry name" value="ATPase_P-typ_TM_dom_sf"/>
</dbReference>
<sequence length="1122" mass="123765">MKKASFSHESTSKFAIYITHTHTHTLSLSIAPQPHSPMQSPRRRSVDLEAGYAGDDGVTQEMAAFHGGCVVTESPNPFRRLRSAVLAITATRRFKISKKESEREEEVCGSHGHQATTRAAARLLSQSEEPVQVVGIEIPDEFGGIKLEEFVRGLSRLLLTDLDKGICGSHEDIQRRRDIFGSNTYPLSKEGNFCMFLGEASRGFTLIVLVFAAMASLLLQIKTKTINHGWYDEAGIIIAVILVIFVTAISNYNQSLQFEKLNDEKRNICIEVTRNGRRVKVSIYDVPADGVLVSGYSLQIGEYESMGTNRTVHKDTDVDPILISGSIVEDGIGTMLVTRVGMNTQWRMPMASIQLYTGKETPLQVYLNRVVTVFGLVSISVALIVFLIVSCLYFMGRTKKKDGSPMFDAGKTTLDEAIDMVIKFIILGVTIVVAAVPEGLPLAVTLNIAYMSRKLGGEKALVQNLCACEAMGSATTIVCHKTGILTLNQAICYLTSFFTAYLVTLLSACVIVSSQLNIYSWFKKLSLLALPDQFSLVYTAFLVSVLIKLVVFLIIDNSFSFEQMEVVDVCAGRVRTQNLAELSPLLISLITEGISLNTNGSVYHPEEGSEDSEPEVFGTATECAILNFGVKLGMNFDEGKSKSTIFRVSPFNSRRKRRGVAVQLHDSQVRVHWKGAAKTILASCQGYMDMDNIASMDQEKISHFENTIDDMCNEGLRCAALAYRTYPEGDINRNEAFTNIPDSNLVLLAIIGIKDSCRPGIGDAIQQCYNAGIRVCMVTGDDLLTAKAIAMECGILTATSDINTTILASEFSSMSDAEREEIAENILVMGRSSPDENLLLLKELRKKGHVVAATGKGIRDAPSLRQADISLAMGIGGTSIVKECSDIIVLDDSFASILTVIQWGRSLYTNIQRFVQFRLTVSASALIICVVVAVHSHEIPLNVAQLLWVNLLIDTFGALALASEPPIDNLMRRPPVRKGAPFITKLMWAKFVLQVAYQVTALLLLNFHGESILKLENKSLDHAYKVKNTLVFNSFVFCQVFNEFECRTHDQTNIFSGILKNHLFLGTIIITVILQVIVIECLGIFISTVRLDWKQWLISIGIGFFRFGYFSPTADYSFELAK</sequence>
<comment type="subcellular location">
    <subcellularLocation>
        <location evidence="1">Membrane</location>
        <topology evidence="1">Multi-pass membrane protein</topology>
    </subcellularLocation>
</comment>
<keyword evidence="8 10" id="KW-1133">Transmembrane helix</keyword>
<keyword evidence="14" id="KW-1185">Reference proteome</keyword>
<evidence type="ECO:0000259" key="12">
    <source>
        <dbReference type="Pfam" id="PF00690"/>
    </source>
</evidence>
<dbReference type="InterPro" id="IPR023299">
    <property type="entry name" value="ATPase_P-typ_cyto_dom_N"/>
</dbReference>
<evidence type="ECO:0000256" key="8">
    <source>
        <dbReference type="ARBA" id="ARBA00022989"/>
    </source>
</evidence>
<dbReference type="InterPro" id="IPR001757">
    <property type="entry name" value="P_typ_ATPase"/>
</dbReference>
<dbReference type="PANTHER" id="PTHR24093">
    <property type="entry name" value="CATION TRANSPORTING ATPASE"/>
    <property type="match status" value="1"/>
</dbReference>
<evidence type="ECO:0008006" key="15">
    <source>
        <dbReference type="Google" id="ProtNLM"/>
    </source>
</evidence>
<dbReference type="Gene3D" id="3.40.1110.10">
    <property type="entry name" value="Calcium-transporting ATPase, cytoplasmic domain N"/>
    <property type="match status" value="1"/>
</dbReference>
<proteinExistence type="predicted"/>
<feature type="transmembrane region" description="Helical" evidence="10">
    <location>
        <begin position="536"/>
        <end position="555"/>
    </location>
</feature>
<dbReference type="Gene3D" id="2.70.150.10">
    <property type="entry name" value="Calcium-transporting ATPase, cytoplasmic transduction domain A"/>
    <property type="match status" value="1"/>
</dbReference>
<dbReference type="InterPro" id="IPR006068">
    <property type="entry name" value="ATPase_P-typ_cation-transptr_C"/>
</dbReference>
<dbReference type="InterPro" id="IPR008250">
    <property type="entry name" value="ATPase_P-typ_transduc_dom_A_sf"/>
</dbReference>
<evidence type="ECO:0000256" key="3">
    <source>
        <dbReference type="ARBA" id="ARBA00022723"/>
    </source>
</evidence>
<dbReference type="SUPFAM" id="SSF81653">
    <property type="entry name" value="Calcium ATPase, transduction domain A"/>
    <property type="match status" value="1"/>
</dbReference>
<dbReference type="Proteomes" id="UP000823674">
    <property type="component" value="Chromosome A01"/>
</dbReference>
<dbReference type="SUPFAM" id="SSF56784">
    <property type="entry name" value="HAD-like"/>
    <property type="match status" value="1"/>
</dbReference>
<accession>A0ABQ7NT37</accession>
<evidence type="ECO:0000256" key="5">
    <source>
        <dbReference type="ARBA" id="ARBA00022837"/>
    </source>
</evidence>
<dbReference type="PANTHER" id="PTHR24093:SF514">
    <property type="entry name" value="CALCIUM-TRANSPORTING ATPASE"/>
    <property type="match status" value="1"/>
</dbReference>
<evidence type="ECO:0000256" key="2">
    <source>
        <dbReference type="ARBA" id="ARBA00022692"/>
    </source>
</evidence>
<reference evidence="13 14" key="1">
    <citation type="submission" date="2021-03" db="EMBL/GenBank/DDBJ databases">
        <authorList>
            <person name="King G.J."/>
            <person name="Bancroft I."/>
            <person name="Baten A."/>
            <person name="Bloomfield J."/>
            <person name="Borpatragohain P."/>
            <person name="He Z."/>
            <person name="Irish N."/>
            <person name="Irwin J."/>
            <person name="Liu K."/>
            <person name="Mauleon R.P."/>
            <person name="Moore J."/>
            <person name="Morris R."/>
            <person name="Ostergaard L."/>
            <person name="Wang B."/>
            <person name="Wells R."/>
        </authorList>
    </citation>
    <scope>NUCLEOTIDE SEQUENCE [LARGE SCALE GENOMIC DNA]</scope>
    <source>
        <strain evidence="13">R-o-18</strain>
        <tissue evidence="13">Leaf</tissue>
    </source>
</reference>
<dbReference type="SUPFAM" id="SSF81660">
    <property type="entry name" value="Metal cation-transporting ATPase, ATP-binding domain N"/>
    <property type="match status" value="1"/>
</dbReference>
<keyword evidence="7" id="KW-0460">Magnesium</keyword>
<dbReference type="PRINTS" id="PR00120">
    <property type="entry name" value="HATPASE"/>
</dbReference>
<dbReference type="Pfam" id="PF13246">
    <property type="entry name" value="Cation_ATPase"/>
    <property type="match status" value="1"/>
</dbReference>
<dbReference type="NCBIfam" id="TIGR01494">
    <property type="entry name" value="ATPase_P-type"/>
    <property type="match status" value="1"/>
</dbReference>
<dbReference type="InterPro" id="IPR023214">
    <property type="entry name" value="HAD_sf"/>
</dbReference>
<feature type="transmembrane region" description="Helical" evidence="10">
    <location>
        <begin position="203"/>
        <end position="221"/>
    </location>
</feature>
<dbReference type="PRINTS" id="PR00119">
    <property type="entry name" value="CATATPASE"/>
</dbReference>
<comment type="caution">
    <text evidence="13">The sequence shown here is derived from an EMBL/GenBank/DDBJ whole genome shotgun (WGS) entry which is preliminary data.</text>
</comment>
<dbReference type="Pfam" id="PF00689">
    <property type="entry name" value="Cation_ATPase_C"/>
    <property type="match status" value="1"/>
</dbReference>
<feature type="transmembrane region" description="Helical" evidence="10">
    <location>
        <begin position="915"/>
        <end position="934"/>
    </location>
</feature>
<feature type="transmembrane region" description="Helical" evidence="10">
    <location>
        <begin position="491"/>
        <end position="516"/>
    </location>
</feature>
<evidence type="ECO:0000256" key="7">
    <source>
        <dbReference type="ARBA" id="ARBA00022842"/>
    </source>
</evidence>